<dbReference type="Proteomes" id="UP001497680">
    <property type="component" value="Unassembled WGS sequence"/>
</dbReference>
<keyword evidence="2" id="KW-1185">Reference proteome</keyword>
<sequence>MEDIAIVGVSFKMPGKVIDEPSLWDVIENRRSLMKEWPKSRFNSQSFEGHVAGKSSNQLPKGAHFLEEDVTGFDARFFNIAEKEAVAMDPQQRYVLESSYRAFENAGMTMDDLKGSRTAVFAATMTEDYSQILAKDPDNMPATSLTGAVISILPNRISWYYDLRGPSVHVDTACSGSMVALDLACQSILTGRSSAALVTGVNIILTPESSILMSDLGFLSPDGLSYSFDHRANGYARGEGVISLVLKSVGDAIRDGNVIRSVIRSTGTNQDGKSPVITQPAAESQEALIREVYSRAGLDLSSTRYFEAHGTGTPIGDPTEISAIGKVFGSVRTPLEPLYVGSIKANIGHLEGCSGLAGIVKAIMTLERGVITPNALFERANPSLDLDTCNLTIPTKAIPWPCKGLRRISVNSFGFGGTNAHAILDDAYHYLQQRGLVGNHNTKYEILNAIDNPGPHANHHGLGLLLGVQNRHATSDMSVEERQPHEKPLPGLKNSSKLNGRLVTEMNAVDVSDRPSIIGGGCHSGSPRLLVWSAPDESGLKRIIKGYEVYYRERVAKDPEILNRLAYTLATKRTHMSWRSFSVVGGSQDPTTLLVVKPVRISPEKGIAFIFTGQGAQYAGMALQLMCYPVFSKTLLQIDEIYRGFGCTWSILDKLQNNATIDEPQYSQPLSTAIQIALIELLKAFGIRPDVVVGHSSGEIAAAYAIGALSSESACKVSYYRGQLSSVLKASSEPAAMLSANIPFGQVEDYMRANCSPDILDQINVACINSPKNSTLSGTAKVIDVIKKKLDDDGIFAQKLRTGVAYHSPMMESISAKYLSLIGSLDADETGGPIPQFVSSVTGNVIGASKLSNAQYWVDNMVSVVRFSEAISVIMSGLSNSARGEKMVVTDIIEIGPHSALRRPVLDCIDLGSQVRYASVLHKSKAAHQSVLELVGQLFSRGYRVELSKANLESQGKEVTCPLIDCPPYPFNHSTKYWVESRLSRDHRLRDPVQSDLLGWRFHDWNPLEPRWRNFLSIATYPWISHHVVSDTILFPAAGMLLMALDAVKEMCQRPPSAFYVKRAQFSNAMVVKDSPTDRVETMTRVRPVKQAYQREATWFDVIISTYSEGQFRECFRADIQIQYQESNTPVDHGQEAILASFWATDQVEKVSQACLMPLSHEDFYSYCSDQGLNYGKSFQLLEDIHWDGNKTSIGRINVNKEKLKTNGLVHATVLDTALQLLLVSTSHGLTESMPTSVPFELHDVWVSPTVWQQPHTSYIRCIAETTMRPNGESITGKVTIVASDGSPLCSIDHLVLAPVSQLEADQATPQRLLYSVESQPHLSFLDPQQLSEICDSTTVTADQDQMAASYRSRLIPLLDTVIRNTYNNLSAEDRQNAPGFLQRHVAWMEHYIKHNPQPTTSIQHISTDDIQSQITKIEAMVPSWAYGLAVARNLNAILTGKADPLRIAFDTGLAERAYADVFQTVADHRFKRLVDLMSHENPCLRILEVGAGTGGWAKHILSILSEREGRTGGRGFSQYTFTDISPSFFESARERFRRYKDRMSFQLFDLEQNPIDQGFDPGSYDVVFAGSVLHATSNLSTSVRNIHKFLKPGGYLIIQESTAPEDVFMNFSFGVLPGWWRHNDQWRSTFPLVDVDTWGAILKANGFSGNELVLEQYKDELRDFSSVIFSRAISCCSPDQYVTHRDVLLIIDPSSAAQVRVSDELQRKFLQPAGYRVNMSPLDKIGGVARYDIFVCLVEIGSPILADISKQDYEALKELARSANQLLWVTSKYLDDESYAFYSLMIGFLRTLRTEVNEKHIVQLELELSENRDVYTHIGDIFKVFRMAFETNSSEVEFIVRNKQIITSRLIEEIAMDDQMWSRTRPQLRCEPWSQGLPVALDIGSRGHLESFRYIEAPMSNDNLPPYVVEIETKAWGVTYKDLSIALNRSDEGEMGCDGAGVISRVGPSCESSIKPGDRVCFMSRGCMRSYVQTLEDTVVKIPDSMSFEVAAAVASTGVTAHYSLVKAAQLKAGEKVLIHSAASGTGQMALSIAKFLGAEVFATVGNDKKKQLLIDMYKLPEDHVFYSRNTSFAQGIKRMTNGYGVDVVLNSLSGDGLRASWECIAPYGRFLEIGSVDIMADSSLPMRSFAKNACFRSVDLGHLLDTDKNLISSLLKEVIDLVAVGAIQPSTPIHKYLPSAVEQAFKYLQGGDTMGRVVLTPQSSDDVQKYGIQRSTWLFNSQASYVVVGGSGGLGRAIVRWMADKGVRYLIIPSRSGAASKAASETVAYLERKGIHVFAPKCDVSNTGALRAMLQSSAKTFPPIKGCVNAAMVLQDATFDNMTHEQWQATINSKVYTAWNLHKQLPKHIDFFIMLSSIAGIIGNAAQSNYAAGCTFQDSLARQRILCGEKAVSFDLGWMRHIGILAESELLDRLRQRANDVREVQEAELLALLDIYCDPNLPIPPASRSQLVIGAMTSQHREAMGLSPTAVMKRPLYAGFSQSLHGAPAQAMVNTRDEEKGQTALFSQATSVDERSGIVSRLLAKKLAATLSIPTDDIELAQPLSQYGVDSLMAIELHNWIRHDFQASISTFELMREPSIVSIGTTVAACTKIQIGQGVQDGKI</sequence>
<evidence type="ECO:0000313" key="2">
    <source>
        <dbReference type="Proteomes" id="UP001497680"/>
    </source>
</evidence>
<accession>A0ACC0CJT1</accession>
<evidence type="ECO:0000313" key="1">
    <source>
        <dbReference type="EMBL" id="KAI6080679.1"/>
    </source>
</evidence>
<dbReference type="EMBL" id="MU394428">
    <property type="protein sequence ID" value="KAI6080679.1"/>
    <property type="molecule type" value="Genomic_DNA"/>
</dbReference>
<protein>
    <submittedName>
        <fullName evidence="1">Uncharacterized protein</fullName>
    </submittedName>
</protein>
<name>A0ACC0CJT1_9PEZI</name>
<gene>
    <name evidence="1" type="ORF">F4821DRAFT_273679</name>
</gene>
<proteinExistence type="predicted"/>
<reference evidence="1 2" key="1">
    <citation type="journal article" date="2022" name="New Phytol.">
        <title>Ecological generalism drives hyperdiversity of secondary metabolite gene clusters in xylarialean endophytes.</title>
        <authorList>
            <person name="Franco M.E.E."/>
            <person name="Wisecaver J.H."/>
            <person name="Arnold A.E."/>
            <person name="Ju Y.M."/>
            <person name="Slot J.C."/>
            <person name="Ahrendt S."/>
            <person name="Moore L.P."/>
            <person name="Eastman K.E."/>
            <person name="Scott K."/>
            <person name="Konkel Z."/>
            <person name="Mondo S.J."/>
            <person name="Kuo A."/>
            <person name="Hayes R.D."/>
            <person name="Haridas S."/>
            <person name="Andreopoulos B."/>
            <person name="Riley R."/>
            <person name="LaButti K."/>
            <person name="Pangilinan J."/>
            <person name="Lipzen A."/>
            <person name="Amirebrahimi M."/>
            <person name="Yan J."/>
            <person name="Adam C."/>
            <person name="Keymanesh K."/>
            <person name="Ng V."/>
            <person name="Louie K."/>
            <person name="Northen T."/>
            <person name="Drula E."/>
            <person name="Henrissat B."/>
            <person name="Hsieh H.M."/>
            <person name="Youens-Clark K."/>
            <person name="Lutzoni F."/>
            <person name="Miadlikowska J."/>
            <person name="Eastwood D.C."/>
            <person name="Hamelin R.C."/>
            <person name="Grigoriev I.V."/>
            <person name="U'Ren J.M."/>
        </authorList>
    </citation>
    <scope>NUCLEOTIDE SEQUENCE [LARGE SCALE GENOMIC DNA]</scope>
    <source>
        <strain evidence="1 2">ER1909</strain>
    </source>
</reference>
<organism evidence="1 2">
    <name type="scientific">Hypoxylon rubiginosum</name>
    <dbReference type="NCBI Taxonomy" id="110542"/>
    <lineage>
        <taxon>Eukaryota</taxon>
        <taxon>Fungi</taxon>
        <taxon>Dikarya</taxon>
        <taxon>Ascomycota</taxon>
        <taxon>Pezizomycotina</taxon>
        <taxon>Sordariomycetes</taxon>
        <taxon>Xylariomycetidae</taxon>
        <taxon>Xylariales</taxon>
        <taxon>Hypoxylaceae</taxon>
        <taxon>Hypoxylon</taxon>
    </lineage>
</organism>
<comment type="caution">
    <text evidence="1">The sequence shown here is derived from an EMBL/GenBank/DDBJ whole genome shotgun (WGS) entry which is preliminary data.</text>
</comment>